<name>A0AAV3Z5J9_9GAST</name>
<evidence type="ECO:0000313" key="1">
    <source>
        <dbReference type="EMBL" id="GFN89844.1"/>
    </source>
</evidence>
<dbReference type="AlphaFoldDB" id="A0AAV3Z5J9"/>
<evidence type="ECO:0000313" key="2">
    <source>
        <dbReference type="Proteomes" id="UP000735302"/>
    </source>
</evidence>
<reference evidence="1 2" key="1">
    <citation type="journal article" date="2021" name="Elife">
        <title>Chloroplast acquisition without the gene transfer in kleptoplastic sea slugs, Plakobranchus ocellatus.</title>
        <authorList>
            <person name="Maeda T."/>
            <person name="Takahashi S."/>
            <person name="Yoshida T."/>
            <person name="Shimamura S."/>
            <person name="Takaki Y."/>
            <person name="Nagai Y."/>
            <person name="Toyoda A."/>
            <person name="Suzuki Y."/>
            <person name="Arimoto A."/>
            <person name="Ishii H."/>
            <person name="Satoh N."/>
            <person name="Nishiyama T."/>
            <person name="Hasebe M."/>
            <person name="Maruyama T."/>
            <person name="Minagawa J."/>
            <person name="Obokata J."/>
            <person name="Shigenobu S."/>
        </authorList>
    </citation>
    <scope>NUCLEOTIDE SEQUENCE [LARGE SCALE GENOMIC DNA]</scope>
</reference>
<dbReference type="EMBL" id="BLXT01001968">
    <property type="protein sequence ID" value="GFN89844.1"/>
    <property type="molecule type" value="Genomic_DNA"/>
</dbReference>
<sequence>MHLFEIKVSSMDVQGKACALLLEVEEIGLKASLRYNPLHNQVEGFEDFELTDKWLAVLVPGKEEMTTATAHFFNLVQATEKRLQTV</sequence>
<dbReference type="Proteomes" id="UP000735302">
    <property type="component" value="Unassembled WGS sequence"/>
</dbReference>
<comment type="caution">
    <text evidence="1">The sequence shown here is derived from an EMBL/GenBank/DDBJ whole genome shotgun (WGS) entry which is preliminary data.</text>
</comment>
<proteinExistence type="predicted"/>
<keyword evidence="2" id="KW-1185">Reference proteome</keyword>
<accession>A0AAV3Z5J9</accession>
<gene>
    <name evidence="1" type="ORF">PoB_001635000</name>
</gene>
<organism evidence="1 2">
    <name type="scientific">Plakobranchus ocellatus</name>
    <dbReference type="NCBI Taxonomy" id="259542"/>
    <lineage>
        <taxon>Eukaryota</taxon>
        <taxon>Metazoa</taxon>
        <taxon>Spiralia</taxon>
        <taxon>Lophotrochozoa</taxon>
        <taxon>Mollusca</taxon>
        <taxon>Gastropoda</taxon>
        <taxon>Heterobranchia</taxon>
        <taxon>Euthyneura</taxon>
        <taxon>Panpulmonata</taxon>
        <taxon>Sacoglossa</taxon>
        <taxon>Placobranchoidea</taxon>
        <taxon>Plakobranchidae</taxon>
        <taxon>Plakobranchus</taxon>
    </lineage>
</organism>
<protein>
    <submittedName>
        <fullName evidence="1">Uncharacterized protein</fullName>
    </submittedName>
</protein>